<dbReference type="InterPro" id="IPR012551">
    <property type="entry name" value="DUF1707_SHOCT-like"/>
</dbReference>
<gene>
    <name evidence="4" type="ORF">ACFPEL_15075</name>
</gene>
<feature type="transmembrane region" description="Helical" evidence="2">
    <location>
        <begin position="146"/>
        <end position="163"/>
    </location>
</feature>
<keyword evidence="5" id="KW-1185">Reference proteome</keyword>
<evidence type="ECO:0000259" key="3">
    <source>
        <dbReference type="Pfam" id="PF08044"/>
    </source>
</evidence>
<dbReference type="Pfam" id="PF08044">
    <property type="entry name" value="DUF1707"/>
    <property type="match status" value="1"/>
</dbReference>
<dbReference type="EMBL" id="JBHSIM010000032">
    <property type="protein sequence ID" value="MFC4833735.1"/>
    <property type="molecule type" value="Genomic_DNA"/>
</dbReference>
<keyword evidence="2" id="KW-0472">Membrane</keyword>
<feature type="compositionally biased region" description="Basic and acidic residues" evidence="1">
    <location>
        <begin position="15"/>
        <end position="24"/>
    </location>
</feature>
<evidence type="ECO:0000256" key="2">
    <source>
        <dbReference type="SAM" id="Phobius"/>
    </source>
</evidence>
<feature type="transmembrane region" description="Helical" evidence="2">
    <location>
        <begin position="122"/>
        <end position="140"/>
    </location>
</feature>
<evidence type="ECO:0000256" key="1">
    <source>
        <dbReference type="SAM" id="MobiDB-lite"/>
    </source>
</evidence>
<keyword evidence="2" id="KW-1133">Transmembrane helix</keyword>
<accession>A0ABV9RMY8</accession>
<proteinExistence type="predicted"/>
<evidence type="ECO:0000313" key="5">
    <source>
        <dbReference type="Proteomes" id="UP001595909"/>
    </source>
</evidence>
<sequence length="188" mass="19410">MDTEGAAERGGQGDPEEHRSRLPDRSGPPDLRVSDAERAAALQALGTHLEAGRLDIDEFGERSARAAVAVHRSDLEPLFLDLPAPHPPLPHPHIAPPPPAPATPSPVPEQVRDRRPAPAGPALGVALVMLLVLVLPALLVGAAATGSAGGLLVLPLLFLVLGARHGRWHGRGPGGPGHGGRPGPHGPW</sequence>
<name>A0ABV9RMY8_9PSEU</name>
<feature type="compositionally biased region" description="Pro residues" evidence="1">
    <location>
        <begin position="84"/>
        <end position="107"/>
    </location>
</feature>
<protein>
    <submittedName>
        <fullName evidence="4">DUF1707 domain-containing protein</fullName>
    </submittedName>
</protein>
<feature type="region of interest" description="Disordered" evidence="1">
    <location>
        <begin position="1"/>
        <end position="33"/>
    </location>
</feature>
<comment type="caution">
    <text evidence="4">The sequence shown here is derived from an EMBL/GenBank/DDBJ whole genome shotgun (WGS) entry which is preliminary data.</text>
</comment>
<reference evidence="5" key="1">
    <citation type="journal article" date="2019" name="Int. J. Syst. Evol. Microbiol.">
        <title>The Global Catalogue of Microorganisms (GCM) 10K type strain sequencing project: providing services to taxonomists for standard genome sequencing and annotation.</title>
        <authorList>
            <consortium name="The Broad Institute Genomics Platform"/>
            <consortium name="The Broad Institute Genome Sequencing Center for Infectious Disease"/>
            <person name="Wu L."/>
            <person name="Ma J."/>
        </authorList>
    </citation>
    <scope>NUCLEOTIDE SEQUENCE [LARGE SCALE GENOMIC DNA]</scope>
    <source>
        <strain evidence="5">CCUG 50347</strain>
    </source>
</reference>
<feature type="region of interest" description="Disordered" evidence="1">
    <location>
        <begin position="82"/>
        <end position="116"/>
    </location>
</feature>
<dbReference type="Proteomes" id="UP001595909">
    <property type="component" value="Unassembled WGS sequence"/>
</dbReference>
<feature type="domain" description="DUF1707" evidence="3">
    <location>
        <begin position="31"/>
        <end position="83"/>
    </location>
</feature>
<organism evidence="4 5">
    <name type="scientific">Actinomycetospora chibensis</name>
    <dbReference type="NCBI Taxonomy" id="663606"/>
    <lineage>
        <taxon>Bacteria</taxon>
        <taxon>Bacillati</taxon>
        <taxon>Actinomycetota</taxon>
        <taxon>Actinomycetes</taxon>
        <taxon>Pseudonocardiales</taxon>
        <taxon>Pseudonocardiaceae</taxon>
        <taxon>Actinomycetospora</taxon>
    </lineage>
</organism>
<dbReference type="RefSeq" id="WP_274191766.1">
    <property type="nucleotide sequence ID" value="NZ_BAABHN010000032.1"/>
</dbReference>
<keyword evidence="2" id="KW-0812">Transmembrane</keyword>
<evidence type="ECO:0000313" key="4">
    <source>
        <dbReference type="EMBL" id="MFC4833735.1"/>
    </source>
</evidence>